<comment type="caution">
    <text evidence="1">The sequence shown here is derived from an EMBL/GenBank/DDBJ whole genome shotgun (WGS) entry which is preliminary data.</text>
</comment>
<dbReference type="Proteomes" id="UP000070184">
    <property type="component" value="Unassembled WGS sequence"/>
</dbReference>
<sequence>MGEFDFPLLVSRERYVTKFGGCTTLLEKNRIGLHSEALLSNTNLSAGDRVIINPIQRNRKSRKTSTQPLFKRTVYRIKPITELHDSRLLAMSSDGEAILSSENETEIEFGEEIVINAAINRLPKNWTNKIIQKHIEDRFSMDSEN</sequence>
<dbReference type="AlphaFoldDB" id="A0A133U7B4"/>
<dbReference type="EMBL" id="LHXK01000013">
    <property type="protein sequence ID" value="KXA90074.1"/>
    <property type="molecule type" value="Genomic_DNA"/>
</dbReference>
<reference evidence="1 2" key="1">
    <citation type="journal article" date="2016" name="Sci. Rep.">
        <title>Metabolic traits of an uncultured archaeal lineage -MSBL1- from brine pools of the Red Sea.</title>
        <authorList>
            <person name="Mwirichia R."/>
            <person name="Alam I."/>
            <person name="Rashid M."/>
            <person name="Vinu M."/>
            <person name="Ba-Alawi W."/>
            <person name="Anthony Kamau A."/>
            <person name="Kamanda Ngugi D."/>
            <person name="Goker M."/>
            <person name="Klenk H.P."/>
            <person name="Bajic V."/>
            <person name="Stingl U."/>
        </authorList>
    </citation>
    <scope>NUCLEOTIDE SEQUENCE [LARGE SCALE GENOMIC DNA]</scope>
    <source>
        <strain evidence="1">SCGC-AAA259B11</strain>
    </source>
</reference>
<proteinExistence type="predicted"/>
<keyword evidence="2" id="KW-1185">Reference proteome</keyword>
<name>A0A133U7B4_9EURY</name>
<protein>
    <submittedName>
        <fullName evidence="1">Uncharacterized protein</fullName>
    </submittedName>
</protein>
<gene>
    <name evidence="1" type="ORF">AKJ61_01435</name>
</gene>
<organism evidence="1 2">
    <name type="scientific">candidate division MSBL1 archaeon SCGC-AAA259B11</name>
    <dbReference type="NCBI Taxonomy" id="1698260"/>
    <lineage>
        <taxon>Archaea</taxon>
        <taxon>Methanobacteriati</taxon>
        <taxon>Methanobacteriota</taxon>
        <taxon>candidate division MSBL1</taxon>
    </lineage>
</organism>
<evidence type="ECO:0000313" key="2">
    <source>
        <dbReference type="Proteomes" id="UP000070184"/>
    </source>
</evidence>
<accession>A0A133U7B4</accession>
<evidence type="ECO:0000313" key="1">
    <source>
        <dbReference type="EMBL" id="KXA90074.1"/>
    </source>
</evidence>